<reference evidence="2" key="1">
    <citation type="journal article" date="2019" name="Int. J. Syst. Evol. Microbiol.">
        <title>The Global Catalogue of Microorganisms (GCM) 10K type strain sequencing project: providing services to taxonomists for standard genome sequencing and annotation.</title>
        <authorList>
            <consortium name="The Broad Institute Genomics Platform"/>
            <consortium name="The Broad Institute Genome Sequencing Center for Infectious Disease"/>
            <person name="Wu L."/>
            <person name="Ma J."/>
        </authorList>
    </citation>
    <scope>NUCLEOTIDE SEQUENCE [LARGE SCALE GENOMIC DNA]</scope>
    <source>
        <strain evidence="2">CGMCC 4.7682</strain>
    </source>
</reference>
<evidence type="ECO:0000313" key="1">
    <source>
        <dbReference type="EMBL" id="MFC3516152.1"/>
    </source>
</evidence>
<evidence type="ECO:0000313" key="2">
    <source>
        <dbReference type="Proteomes" id="UP001595764"/>
    </source>
</evidence>
<proteinExistence type="predicted"/>
<organism evidence="1 2">
    <name type="scientific">Amycolatopsis halotolerans</name>
    <dbReference type="NCBI Taxonomy" id="330083"/>
    <lineage>
        <taxon>Bacteria</taxon>
        <taxon>Bacillati</taxon>
        <taxon>Actinomycetota</taxon>
        <taxon>Actinomycetes</taxon>
        <taxon>Pseudonocardiales</taxon>
        <taxon>Pseudonocardiaceae</taxon>
        <taxon>Amycolatopsis</taxon>
    </lineage>
</organism>
<keyword evidence="2" id="KW-1185">Reference proteome</keyword>
<accession>A0ABV7QW43</accession>
<comment type="caution">
    <text evidence="1">The sequence shown here is derived from an EMBL/GenBank/DDBJ whole genome shotgun (WGS) entry which is preliminary data.</text>
</comment>
<sequence>MFSPEVLEELRASGWTPSRDVDISSWVTALAPEGYRVSGVAAEALRSFGGLTLGPINVEGPNFSNDEPLNVDPVLAGFGHFALAEELSRELGDVWYPLGEWLSSSSVFVGESGHVVATGLGWIWELGESVEEAVEFALRAHRPLRCLRVLTPGGEPWPPENG</sequence>
<dbReference type="EMBL" id="JBHRWI010000060">
    <property type="protein sequence ID" value="MFC3516152.1"/>
    <property type="molecule type" value="Genomic_DNA"/>
</dbReference>
<gene>
    <name evidence="1" type="ORF">ACFORO_38720</name>
</gene>
<dbReference type="RefSeq" id="WP_377870060.1">
    <property type="nucleotide sequence ID" value="NZ_JBHMAY010000018.1"/>
</dbReference>
<name>A0ABV7QW43_9PSEU</name>
<dbReference type="InterPro" id="IPR025850">
    <property type="entry name" value="SUKH-3"/>
</dbReference>
<dbReference type="Proteomes" id="UP001595764">
    <property type="component" value="Unassembled WGS sequence"/>
</dbReference>
<dbReference type="Pfam" id="PF14433">
    <property type="entry name" value="SUKH-3"/>
    <property type="match status" value="1"/>
</dbReference>
<protein>
    <submittedName>
        <fullName evidence="1">SUKH-3 domain-containing protein</fullName>
    </submittedName>
</protein>